<dbReference type="AlphaFoldDB" id="J9DLW1"/>
<dbReference type="OrthoDB" id="6058203at2759"/>
<proteinExistence type="inferred from homology"/>
<sequence length="283" mass="33695">MENKQRATETSNNKINNQKERQEIKIDSKPSKEFYCHGKDLITKKRNMRKILLNNLYNLEYSTIIEKLDNMFKSSLRPSKYDRFSEILPYDQSVSETYKIDYINASFVTNHFEKTIIAAQLPFLTYKKRFIDLLIESKCDIIISFVDLDAQTDYFTGFQLLISNPQYLNEELVFTDETWLVNTKKIRRIVFRTWPDYNIPAMNHFNLFYNYFLQIAYDCMLVHCLAGVGRTGTFLACYFLEQLRDKSPETILNIIIHLKLCRRYMVINAKQFEFVMAFIQNIL</sequence>
<feature type="domain" description="Tyrosine specific protein phosphatases" evidence="4">
    <location>
        <begin position="220"/>
        <end position="273"/>
    </location>
</feature>
<evidence type="ECO:0008006" key="7">
    <source>
        <dbReference type="Google" id="ProtNLM"/>
    </source>
</evidence>
<dbReference type="PRINTS" id="PR00700">
    <property type="entry name" value="PRTYPHPHTASE"/>
</dbReference>
<dbReference type="SMART" id="SM00194">
    <property type="entry name" value="PTPc"/>
    <property type="match status" value="1"/>
</dbReference>
<reference evidence="6" key="2">
    <citation type="submission" date="2015-07" db="EMBL/GenBank/DDBJ databases">
        <title>Contrasting host-pathogen interactions and genome evolution in two generalist and specialist microsporidian pathogens of mosquitoes.</title>
        <authorList>
            <consortium name="The Broad Institute Genomics Platform"/>
            <consortium name="The Broad Institute Genome Sequencing Center for Infectious Disease"/>
            <person name="Cuomo C.A."/>
            <person name="Sanscrainte N.D."/>
            <person name="Goldberg J.M."/>
            <person name="Heiman D."/>
            <person name="Young S."/>
            <person name="Zeng Q."/>
            <person name="Becnel J.J."/>
            <person name="Birren B.W."/>
        </authorList>
    </citation>
    <scope>NUCLEOTIDE SEQUENCE [LARGE SCALE GENOMIC DNA]</scope>
    <source>
        <strain evidence="6">USNM 41457</strain>
    </source>
</reference>
<dbReference type="GO" id="GO:0004725">
    <property type="term" value="F:protein tyrosine phosphatase activity"/>
    <property type="evidence" value="ECO:0007669"/>
    <property type="project" value="InterPro"/>
</dbReference>
<organism evidence="5 6">
    <name type="scientific">Edhazardia aedis (strain USNM 41457)</name>
    <name type="common">Microsporidian parasite</name>
    <dbReference type="NCBI Taxonomy" id="1003232"/>
    <lineage>
        <taxon>Eukaryota</taxon>
        <taxon>Fungi</taxon>
        <taxon>Fungi incertae sedis</taxon>
        <taxon>Microsporidia</taxon>
        <taxon>Edhazardia</taxon>
    </lineage>
</organism>
<dbReference type="InParanoid" id="J9DLW1"/>
<reference evidence="5 6" key="1">
    <citation type="submission" date="2011-08" db="EMBL/GenBank/DDBJ databases">
        <authorList>
            <person name="Liu Z.J."/>
            <person name="Shi F.L."/>
            <person name="Lu J.Q."/>
            <person name="Li M."/>
            <person name="Wang Z.L."/>
        </authorList>
    </citation>
    <scope>NUCLEOTIDE SEQUENCE [LARGE SCALE GENOMIC DNA]</scope>
    <source>
        <strain evidence="5 6">USNM 41457</strain>
    </source>
</reference>
<evidence type="ECO:0000256" key="2">
    <source>
        <dbReference type="SAM" id="MobiDB-lite"/>
    </source>
</evidence>
<gene>
    <name evidence="5" type="ORF">EDEG_02107</name>
</gene>
<dbReference type="InterPro" id="IPR000242">
    <property type="entry name" value="PTP_cat"/>
</dbReference>
<comment type="caution">
    <text evidence="5">The sequence shown here is derived from an EMBL/GenBank/DDBJ whole genome shotgun (WGS) entry which is preliminary data.</text>
</comment>
<dbReference type="InterPro" id="IPR050348">
    <property type="entry name" value="Protein-Tyr_Phosphatase"/>
</dbReference>
<dbReference type="OMA" id="QRNFMVF"/>
<dbReference type="SUPFAM" id="SSF52799">
    <property type="entry name" value="(Phosphotyrosine protein) phosphatases II"/>
    <property type="match status" value="1"/>
</dbReference>
<dbReference type="Pfam" id="PF00102">
    <property type="entry name" value="Y_phosphatase"/>
    <property type="match status" value="1"/>
</dbReference>
<dbReference type="PROSITE" id="PS50056">
    <property type="entry name" value="TYR_PHOSPHATASE_2"/>
    <property type="match status" value="1"/>
</dbReference>
<dbReference type="PROSITE" id="PS00383">
    <property type="entry name" value="TYR_PHOSPHATASE_1"/>
    <property type="match status" value="1"/>
</dbReference>
<keyword evidence="6" id="KW-1185">Reference proteome</keyword>
<accession>J9DLW1</accession>
<evidence type="ECO:0000313" key="6">
    <source>
        <dbReference type="Proteomes" id="UP000003163"/>
    </source>
</evidence>
<feature type="region of interest" description="Disordered" evidence="2">
    <location>
        <begin position="1"/>
        <end position="23"/>
    </location>
</feature>
<dbReference type="Proteomes" id="UP000003163">
    <property type="component" value="Unassembled WGS sequence"/>
</dbReference>
<dbReference type="SMART" id="SM00404">
    <property type="entry name" value="PTPc_motif"/>
    <property type="match status" value="1"/>
</dbReference>
<dbReference type="InterPro" id="IPR003595">
    <property type="entry name" value="Tyr_Pase_cat"/>
</dbReference>
<dbReference type="FunCoup" id="J9DLW1">
    <property type="interactions" value="157"/>
</dbReference>
<dbReference type="PANTHER" id="PTHR19134">
    <property type="entry name" value="RECEPTOR-TYPE TYROSINE-PROTEIN PHOSPHATASE"/>
    <property type="match status" value="1"/>
</dbReference>
<dbReference type="Gene3D" id="3.90.190.10">
    <property type="entry name" value="Protein tyrosine phosphatase superfamily"/>
    <property type="match status" value="2"/>
</dbReference>
<dbReference type="PROSITE" id="PS50055">
    <property type="entry name" value="TYR_PHOSPHATASE_PTP"/>
    <property type="match status" value="1"/>
</dbReference>
<dbReference type="InterPro" id="IPR016130">
    <property type="entry name" value="Tyr_Pase_AS"/>
</dbReference>
<dbReference type="PANTHER" id="PTHR19134:SF449">
    <property type="entry name" value="TYROSINE-PROTEIN PHOSPHATASE 1"/>
    <property type="match status" value="1"/>
</dbReference>
<dbReference type="VEuPathDB" id="MicrosporidiaDB:EDEG_02107"/>
<dbReference type="STRING" id="1003232.J9DLW1"/>
<evidence type="ECO:0000259" key="3">
    <source>
        <dbReference type="PROSITE" id="PS50055"/>
    </source>
</evidence>
<feature type="domain" description="Tyrosine-protein phosphatase" evidence="3">
    <location>
        <begin position="82"/>
        <end position="282"/>
    </location>
</feature>
<evidence type="ECO:0000313" key="5">
    <source>
        <dbReference type="EMBL" id="EJW03565.1"/>
    </source>
</evidence>
<evidence type="ECO:0000256" key="1">
    <source>
        <dbReference type="ARBA" id="ARBA00009649"/>
    </source>
</evidence>
<comment type="similarity">
    <text evidence="1">Belongs to the protein-tyrosine phosphatase family. Non-receptor class subfamily.</text>
</comment>
<protein>
    <recommendedName>
        <fullName evidence="7">Tyrosine specific protein phosphatases domain-containing protein</fullName>
    </recommendedName>
</protein>
<dbReference type="HOGENOM" id="CLU_1115529_0_0_1"/>
<evidence type="ECO:0000259" key="4">
    <source>
        <dbReference type="PROSITE" id="PS50056"/>
    </source>
</evidence>
<dbReference type="InterPro" id="IPR000387">
    <property type="entry name" value="Tyr_Pase_dom"/>
</dbReference>
<dbReference type="EMBL" id="AFBI03000035">
    <property type="protein sequence ID" value="EJW03565.1"/>
    <property type="molecule type" value="Genomic_DNA"/>
</dbReference>
<dbReference type="InterPro" id="IPR029021">
    <property type="entry name" value="Prot-tyrosine_phosphatase-like"/>
</dbReference>
<name>J9DLW1_EDHAE</name>